<comment type="similarity">
    <text evidence="1">Belongs to the peptidase S13 family.</text>
</comment>
<proteinExistence type="inferred from homology"/>
<dbReference type="PANTHER" id="PTHR30023">
    <property type="entry name" value="D-ALANYL-D-ALANINE CARBOXYPEPTIDASE"/>
    <property type="match status" value="1"/>
</dbReference>
<feature type="signal peptide" evidence="3">
    <location>
        <begin position="1"/>
        <end position="24"/>
    </location>
</feature>
<evidence type="ECO:0000256" key="3">
    <source>
        <dbReference type="SAM" id="SignalP"/>
    </source>
</evidence>
<evidence type="ECO:0000256" key="2">
    <source>
        <dbReference type="ARBA" id="ARBA00022801"/>
    </source>
</evidence>
<keyword evidence="4" id="KW-0121">Carboxypeptidase</keyword>
<evidence type="ECO:0000313" key="5">
    <source>
        <dbReference type="Proteomes" id="UP000623795"/>
    </source>
</evidence>
<dbReference type="SUPFAM" id="SSF56601">
    <property type="entry name" value="beta-lactamase/transpeptidase-like"/>
    <property type="match status" value="1"/>
</dbReference>
<dbReference type="Gene3D" id="3.40.710.10">
    <property type="entry name" value="DD-peptidase/beta-lactamase superfamily"/>
    <property type="match status" value="2"/>
</dbReference>
<dbReference type="PRINTS" id="PR00922">
    <property type="entry name" value="DADACBPTASE3"/>
</dbReference>
<reference evidence="4 5" key="1">
    <citation type="submission" date="2019-12" db="EMBL/GenBank/DDBJ databases">
        <title>Comparative genomics gives insights into the taxonomy of the Azoarcus-Aromatoleum group and reveals separate origins of nif in the plant-associated Azoarcus and non-plant-associated Aromatoleum sub-groups.</title>
        <authorList>
            <person name="Lafos M."/>
            <person name="Maluk M."/>
            <person name="Batista M."/>
            <person name="Junghare M."/>
            <person name="Carmona M."/>
            <person name="Faoro H."/>
            <person name="Cruz L.M."/>
            <person name="Battistoni F."/>
            <person name="De Souza E."/>
            <person name="Pedrosa F."/>
            <person name="Chen W.-M."/>
            <person name="Poole P.S."/>
            <person name="Dixon R.A."/>
            <person name="James E.K."/>
        </authorList>
    </citation>
    <scope>NUCLEOTIDE SEQUENCE [LARGE SCALE GENOMIC DNA]</scope>
    <source>
        <strain evidence="4 5">Td21</strain>
    </source>
</reference>
<dbReference type="InterPro" id="IPR012338">
    <property type="entry name" value="Beta-lactam/transpept-like"/>
</dbReference>
<dbReference type="Proteomes" id="UP000623795">
    <property type="component" value="Unassembled WGS sequence"/>
</dbReference>
<keyword evidence="4" id="KW-0645">Protease</keyword>
<name>A0ABX1PWS2_9RHOO</name>
<keyword evidence="2 4" id="KW-0378">Hydrolase</keyword>
<dbReference type="Gene3D" id="3.50.80.20">
    <property type="entry name" value="D-Ala-D-Ala carboxypeptidase C, peptidase S13"/>
    <property type="match status" value="1"/>
</dbReference>
<feature type="chain" id="PRO_5046089749" evidence="3">
    <location>
        <begin position="25"/>
        <end position="480"/>
    </location>
</feature>
<dbReference type="EC" id="3.4.16.4" evidence="4"/>
<dbReference type="InterPro" id="IPR000667">
    <property type="entry name" value="Peptidase_S13"/>
</dbReference>
<dbReference type="EMBL" id="WTVN01000005">
    <property type="protein sequence ID" value="NMG43147.1"/>
    <property type="molecule type" value="Genomic_DNA"/>
</dbReference>
<accession>A0ABX1PWS2</accession>
<dbReference type="NCBIfam" id="TIGR00666">
    <property type="entry name" value="PBP4"/>
    <property type="match status" value="1"/>
</dbReference>
<protein>
    <submittedName>
        <fullName evidence="4">D-alanyl-D-alanine carboxypeptidase/D-alanyl-D-alanine-endopeptidase</fullName>
        <ecNumber evidence="4">3.4.16.4</ecNumber>
    </submittedName>
</protein>
<keyword evidence="5" id="KW-1185">Reference proteome</keyword>
<dbReference type="PANTHER" id="PTHR30023:SF0">
    <property type="entry name" value="PENICILLIN-SENSITIVE CARBOXYPEPTIDASE A"/>
    <property type="match status" value="1"/>
</dbReference>
<gene>
    <name evidence="4" type="primary">dacB</name>
    <name evidence="4" type="ORF">GPA22_05310</name>
</gene>
<comment type="caution">
    <text evidence="4">The sequence shown here is derived from an EMBL/GenBank/DDBJ whole genome shotgun (WGS) entry which is preliminary data.</text>
</comment>
<dbReference type="Pfam" id="PF02113">
    <property type="entry name" value="Peptidase_S13"/>
    <property type="match status" value="1"/>
</dbReference>
<dbReference type="GO" id="GO:0009002">
    <property type="term" value="F:serine-type D-Ala-D-Ala carboxypeptidase activity"/>
    <property type="evidence" value="ECO:0007669"/>
    <property type="project" value="UniProtKB-EC"/>
</dbReference>
<evidence type="ECO:0000256" key="1">
    <source>
        <dbReference type="ARBA" id="ARBA00006096"/>
    </source>
</evidence>
<sequence length="480" mass="49726">MTAGRLVRVCAGLLLAVLFGAASASGLPAPVQQALDAAHVPADGVAVWVQAVDAPKPQLQRNGERPMNPASVMKIVTAFAALDRLGPAFTWTTRVASDGPVAAGVLDGNLYLTGGADPMLNHERLERLLRQVRALGITTVRGDIVLDGSALALPPHDPAAFDGRALRPYNSGAYGLLMHFNTLQLRLVPAAEGQLVGLAPYPSLTGVDIDNRIRTAPGPCGVWYGNLDAALEAGPAGSRLVLSGSMPASCGQRDWATAPLSPEAFGRALISALWAELGGTVEGTVRSGVTPGSAVTLVTETSPPLADVVREMNKWSSNVIARQLLATLGRESGANLDMVAGGAAAVQAQLAADGIATAGLVIENGSGLSRIERVSARALAEILLAAWQRPFMPEFMAALPIAGEDGTARGRLNDSPARGYAHIKTGSINGVKSFAGYVLDRNGRRHAVVMIVNHAEAGASQAAQDALLEWVWATGGAPEK</sequence>
<keyword evidence="3" id="KW-0732">Signal</keyword>
<evidence type="ECO:0000313" key="4">
    <source>
        <dbReference type="EMBL" id="NMG43147.1"/>
    </source>
</evidence>
<organism evidence="4 5">
    <name type="scientific">Aromatoleum toluvorans</name>
    <dbReference type="NCBI Taxonomy" id="92002"/>
    <lineage>
        <taxon>Bacteria</taxon>
        <taxon>Pseudomonadati</taxon>
        <taxon>Pseudomonadota</taxon>
        <taxon>Betaproteobacteria</taxon>
        <taxon>Rhodocyclales</taxon>
        <taxon>Rhodocyclaceae</taxon>
        <taxon>Aromatoleum</taxon>
    </lineage>
</organism>